<comment type="caution">
    <text evidence="1">The sequence shown here is derived from an EMBL/GenBank/DDBJ whole genome shotgun (WGS) entry which is preliminary data.</text>
</comment>
<accession>A0A814XM01</accession>
<reference evidence="1" key="1">
    <citation type="submission" date="2021-02" db="EMBL/GenBank/DDBJ databases">
        <authorList>
            <person name="Nowell W R."/>
        </authorList>
    </citation>
    <scope>NUCLEOTIDE SEQUENCE</scope>
</reference>
<evidence type="ECO:0000313" key="2">
    <source>
        <dbReference type="Proteomes" id="UP000663852"/>
    </source>
</evidence>
<gene>
    <name evidence="1" type="ORF">EDS130_LOCUS26242</name>
</gene>
<evidence type="ECO:0000313" key="1">
    <source>
        <dbReference type="EMBL" id="CAF1217713.1"/>
    </source>
</evidence>
<dbReference type="EMBL" id="CAJNOJ010000158">
    <property type="protein sequence ID" value="CAF1217713.1"/>
    <property type="molecule type" value="Genomic_DNA"/>
</dbReference>
<dbReference type="OrthoDB" id="9993006at2759"/>
<proteinExistence type="predicted"/>
<name>A0A814XM01_ADIRI</name>
<dbReference type="AlphaFoldDB" id="A0A814XM01"/>
<dbReference type="Proteomes" id="UP000663852">
    <property type="component" value="Unassembled WGS sequence"/>
</dbReference>
<protein>
    <submittedName>
        <fullName evidence="1">Uncharacterized protein</fullName>
    </submittedName>
</protein>
<sequence length="383" mass="44162">MSYTSEPIIFWLDCSIGGETRYQTLKALLSKVLHLQWIHSICLSIINAVEICTFSDEMECTQCLQNSRSKRIFLLISNYSSTNFPKKIVEDHGNSQNISIYILCESTSEIQEQLEHHVRIDESATNLLARLVQDIGDYFVCLGQEQLNKNTYQSLSQACKNFNRVVSIFERFNHYYPSIVLNGRISIAKEYITKAKQLLEQVIVSQEREQLYRPNSYENIIEGTAVDVKQSCHSDENFRKICTNLTNLFGKNSIYITEHRNYQQLLKRTDSTIIVLSSSNDDDALLLDNLCSCSHPSVIYILGRQPVTPNEKKTFFTKYYSIRYMSDDPEELTIQIAIDMALKHRISGYRHAREQNQNSAVHDYDQCIGILDQLNAFGEINVK</sequence>
<organism evidence="1 2">
    <name type="scientific">Adineta ricciae</name>
    <name type="common">Rotifer</name>
    <dbReference type="NCBI Taxonomy" id="249248"/>
    <lineage>
        <taxon>Eukaryota</taxon>
        <taxon>Metazoa</taxon>
        <taxon>Spiralia</taxon>
        <taxon>Gnathifera</taxon>
        <taxon>Rotifera</taxon>
        <taxon>Eurotatoria</taxon>
        <taxon>Bdelloidea</taxon>
        <taxon>Adinetida</taxon>
        <taxon>Adinetidae</taxon>
        <taxon>Adineta</taxon>
    </lineage>
</organism>